<dbReference type="VEuPathDB" id="CryptoDB:Cvel_24234"/>
<dbReference type="AlphaFoldDB" id="A0A0G4H0R3"/>
<dbReference type="EMBL" id="CDMZ01001758">
    <property type="protein sequence ID" value="CEM37145.1"/>
    <property type="molecule type" value="Genomic_DNA"/>
</dbReference>
<gene>
    <name evidence="2" type="ORF">Cvel_24234</name>
</gene>
<feature type="compositionally biased region" description="Low complexity" evidence="1">
    <location>
        <begin position="175"/>
        <end position="187"/>
    </location>
</feature>
<organism evidence="2">
    <name type="scientific">Chromera velia CCMP2878</name>
    <dbReference type="NCBI Taxonomy" id="1169474"/>
    <lineage>
        <taxon>Eukaryota</taxon>
        <taxon>Sar</taxon>
        <taxon>Alveolata</taxon>
        <taxon>Colpodellida</taxon>
        <taxon>Chromeraceae</taxon>
        <taxon>Chromera</taxon>
    </lineage>
</organism>
<evidence type="ECO:0000313" key="2">
    <source>
        <dbReference type="EMBL" id="CEM37145.1"/>
    </source>
</evidence>
<feature type="compositionally biased region" description="Basic and acidic residues" evidence="1">
    <location>
        <begin position="303"/>
        <end position="314"/>
    </location>
</feature>
<evidence type="ECO:0008006" key="3">
    <source>
        <dbReference type="Google" id="ProtNLM"/>
    </source>
</evidence>
<proteinExistence type="predicted"/>
<feature type="compositionally biased region" description="Basic and acidic residues" evidence="1">
    <location>
        <begin position="192"/>
        <end position="201"/>
    </location>
</feature>
<accession>A0A0G4H0R3</accession>
<protein>
    <recommendedName>
        <fullName evidence="3">Reverse transcriptase Ty1/copia-type domain-containing protein</fullName>
    </recommendedName>
</protein>
<feature type="compositionally biased region" description="Polar residues" evidence="1">
    <location>
        <begin position="205"/>
        <end position="216"/>
    </location>
</feature>
<dbReference type="PhylomeDB" id="A0A0G4H0R3"/>
<evidence type="ECO:0000256" key="1">
    <source>
        <dbReference type="SAM" id="MobiDB-lite"/>
    </source>
</evidence>
<sequence>MAKITGTAETAGNAETPEMAEIADITETAGNAENAEIVENAENIENAEMRVRTVCFREISHLRGRCTCAGSRAESRSVVAQSPYGPLVEANGRHLVMMQTGKSHRKSIPAAWLQPEGDGSGKWRPEGIAPRPISKQQVLKYFDFVDGRLPPQIEAQITGGLPPIGVAPLAPVQGSEAASLQPAEAAAVPPPEEPHPDRIPPDDSLFSSDLLHNSDTGEGGERVERESIVSGEEAALAAFDFKKGSTQIPAKEEEVKAGEFDEAMRDEWLQNICGQEVFGGEVPQGKVKTVMDLGWRLTWKEKEEEKRKEKKETKPPVGPNGGVSRRYSLPKSKKRVAKARCFAKGFRDKRKIDTFIGTPLPTLIFLCVIWALAHSLQFFVGDVKGAFLQSDDNNAERMYARMPKWMPPIPNVCPYPEMKPEKWERIKRYARSLRPGQIREVKRGLYRMPVSSKLFDDKWVGAAGRVGFMRVELGITLDEKKNVLLDGVTAAVGWLDLVFICQDG</sequence>
<feature type="region of interest" description="Disordered" evidence="1">
    <location>
        <begin position="303"/>
        <end position="332"/>
    </location>
</feature>
<reference evidence="2" key="1">
    <citation type="submission" date="2014-11" db="EMBL/GenBank/DDBJ databases">
        <authorList>
            <person name="Otto D Thomas"/>
            <person name="Naeem Raeece"/>
        </authorList>
    </citation>
    <scope>NUCLEOTIDE SEQUENCE</scope>
</reference>
<name>A0A0G4H0R3_9ALVE</name>
<feature type="region of interest" description="Disordered" evidence="1">
    <location>
        <begin position="173"/>
        <end position="225"/>
    </location>
</feature>